<evidence type="ECO:0000313" key="15">
    <source>
        <dbReference type="Proteomes" id="UP000192582"/>
    </source>
</evidence>
<comment type="pathway">
    <text evidence="1">Amino-acid biosynthesis; L-threonine biosynthesis; L-threonine from L-aspartate: step 3/5.</text>
</comment>
<feature type="active site" description="Proton donor" evidence="10">
    <location>
        <position position="204"/>
    </location>
</feature>
<evidence type="ECO:0000256" key="7">
    <source>
        <dbReference type="ARBA" id="ARBA00022697"/>
    </source>
</evidence>
<evidence type="ECO:0000256" key="8">
    <source>
        <dbReference type="ARBA" id="ARBA00023002"/>
    </source>
</evidence>
<dbReference type="InterPro" id="IPR022697">
    <property type="entry name" value="HDH_short"/>
</dbReference>
<feature type="binding site" evidence="11">
    <location>
        <position position="189"/>
    </location>
    <ligand>
        <name>L-homoserine</name>
        <dbReference type="ChEBI" id="CHEBI:57476"/>
    </ligand>
</feature>
<dbReference type="PANTHER" id="PTHR43331:SF1">
    <property type="entry name" value="HOMOSERINE DEHYDROGENASE"/>
    <property type="match status" value="1"/>
</dbReference>
<dbReference type="UniPathway" id="UPA00050">
    <property type="reaction ID" value="UER00063"/>
</dbReference>
<feature type="domain" description="Homoserine dehydrogenase catalytic" evidence="12">
    <location>
        <begin position="137"/>
        <end position="314"/>
    </location>
</feature>
<organism evidence="14 15">
    <name type="scientific">Deinococcus hopiensis KR-140</name>
    <dbReference type="NCBI Taxonomy" id="695939"/>
    <lineage>
        <taxon>Bacteria</taxon>
        <taxon>Thermotogati</taxon>
        <taxon>Deinococcota</taxon>
        <taxon>Deinococci</taxon>
        <taxon>Deinococcales</taxon>
        <taxon>Deinococcaceae</taxon>
        <taxon>Deinococcus</taxon>
    </lineage>
</organism>
<dbReference type="PANTHER" id="PTHR43331">
    <property type="entry name" value="HOMOSERINE DEHYDROGENASE"/>
    <property type="match status" value="1"/>
</dbReference>
<evidence type="ECO:0000256" key="6">
    <source>
        <dbReference type="ARBA" id="ARBA00022605"/>
    </source>
</evidence>
<dbReference type="GO" id="GO:0050661">
    <property type="term" value="F:NADP binding"/>
    <property type="evidence" value="ECO:0007669"/>
    <property type="project" value="InterPro"/>
</dbReference>
<dbReference type="SUPFAM" id="SSF51735">
    <property type="entry name" value="NAD(P)-binding Rossmann-fold domains"/>
    <property type="match status" value="1"/>
</dbReference>
<evidence type="ECO:0000256" key="3">
    <source>
        <dbReference type="ARBA" id="ARBA00006753"/>
    </source>
</evidence>
<dbReference type="Pfam" id="PF00742">
    <property type="entry name" value="Homoserine_dh"/>
    <property type="match status" value="1"/>
</dbReference>
<dbReference type="InterPro" id="IPR001342">
    <property type="entry name" value="HDH_cat"/>
</dbReference>
<keyword evidence="15" id="KW-1185">Reference proteome</keyword>
<gene>
    <name evidence="14" type="ORF">SAMN00790413_02300</name>
</gene>
<dbReference type="NCBIfam" id="NF004976">
    <property type="entry name" value="PRK06349.1"/>
    <property type="match status" value="1"/>
</dbReference>
<evidence type="ECO:0000256" key="2">
    <source>
        <dbReference type="ARBA" id="ARBA00005062"/>
    </source>
</evidence>
<reference evidence="14 15" key="1">
    <citation type="submission" date="2017-04" db="EMBL/GenBank/DDBJ databases">
        <authorList>
            <person name="Afonso C.L."/>
            <person name="Miller P.J."/>
            <person name="Scott M.A."/>
            <person name="Spackman E."/>
            <person name="Goraichik I."/>
            <person name="Dimitrov K.M."/>
            <person name="Suarez D.L."/>
            <person name="Swayne D.E."/>
        </authorList>
    </citation>
    <scope>NUCLEOTIDE SEQUENCE [LARGE SCALE GENOMIC DNA]</scope>
    <source>
        <strain evidence="14 15">KR-140</strain>
    </source>
</reference>
<keyword evidence="7" id="KW-0791">Threonine biosynthesis</keyword>
<dbReference type="PIRSF" id="PIRSF036497">
    <property type="entry name" value="HDH_short"/>
    <property type="match status" value="1"/>
</dbReference>
<evidence type="ECO:0000256" key="1">
    <source>
        <dbReference type="ARBA" id="ARBA00005056"/>
    </source>
</evidence>
<feature type="binding site" evidence="11">
    <location>
        <begin position="17"/>
        <end position="22"/>
    </location>
    <ligand>
        <name>NADP(+)</name>
        <dbReference type="ChEBI" id="CHEBI:58349"/>
    </ligand>
</feature>
<evidence type="ECO:0000256" key="9">
    <source>
        <dbReference type="ARBA" id="ARBA00023167"/>
    </source>
</evidence>
<dbReference type="AlphaFoldDB" id="A0A1W1VLY8"/>
<keyword evidence="11" id="KW-0521">NADP</keyword>
<dbReference type="EMBL" id="FWWU01000009">
    <property type="protein sequence ID" value="SMB94230.1"/>
    <property type="molecule type" value="Genomic_DNA"/>
</dbReference>
<evidence type="ECO:0000259" key="13">
    <source>
        <dbReference type="Pfam" id="PF03447"/>
    </source>
</evidence>
<feature type="binding site" evidence="11">
    <location>
        <position position="107"/>
    </location>
    <ligand>
        <name>NADPH</name>
        <dbReference type="ChEBI" id="CHEBI:57783"/>
    </ligand>
</feature>
<dbReference type="InterPro" id="IPR005106">
    <property type="entry name" value="Asp/hSer_DH_NAD-bd"/>
</dbReference>
<comment type="pathway">
    <text evidence="2">Amino-acid biosynthesis; L-methionine biosynthesis via de novo pathway; L-homoserine from L-aspartate: step 3/3.</text>
</comment>
<dbReference type="InterPro" id="IPR036291">
    <property type="entry name" value="NAD(P)-bd_dom_sf"/>
</dbReference>
<dbReference type="Proteomes" id="UP000192582">
    <property type="component" value="Unassembled WGS sequence"/>
</dbReference>
<dbReference type="GO" id="GO:0009086">
    <property type="term" value="P:methionine biosynthetic process"/>
    <property type="evidence" value="ECO:0007669"/>
    <property type="project" value="UniProtKB-KW"/>
</dbReference>
<feature type="domain" description="Aspartate/homoserine dehydrogenase NAD-binding" evidence="13">
    <location>
        <begin position="17"/>
        <end position="124"/>
    </location>
</feature>
<dbReference type="Gene3D" id="3.40.50.720">
    <property type="entry name" value="NAD(P)-binding Rossmann-like Domain"/>
    <property type="match status" value="1"/>
</dbReference>
<evidence type="ECO:0000259" key="12">
    <source>
        <dbReference type="Pfam" id="PF00742"/>
    </source>
</evidence>
<dbReference type="UniPathway" id="UPA00051">
    <property type="reaction ID" value="UER00465"/>
</dbReference>
<keyword evidence="9" id="KW-0486">Methionine biosynthesis</keyword>
<proteinExistence type="inferred from homology"/>
<dbReference type="Pfam" id="PF03447">
    <property type="entry name" value="NAD_binding_3"/>
    <property type="match status" value="1"/>
</dbReference>
<protein>
    <recommendedName>
        <fullName evidence="5">Homoserine dehydrogenase</fullName>
        <ecNumber evidence="4">1.1.1.3</ecNumber>
    </recommendedName>
</protein>
<dbReference type="FunFam" id="3.30.360.10:FF:000005">
    <property type="entry name" value="Homoserine dehydrogenase"/>
    <property type="match status" value="1"/>
</dbReference>
<keyword evidence="8" id="KW-0560">Oxidoreductase</keyword>
<evidence type="ECO:0000256" key="5">
    <source>
        <dbReference type="ARBA" id="ARBA00013376"/>
    </source>
</evidence>
<dbReference type="STRING" id="695939.SAMN00790413_02300"/>
<dbReference type="GO" id="GO:0009088">
    <property type="term" value="P:threonine biosynthetic process"/>
    <property type="evidence" value="ECO:0007669"/>
    <property type="project" value="UniProtKB-UniPathway"/>
</dbReference>
<keyword evidence="6" id="KW-0028">Amino-acid biosynthesis</keyword>
<dbReference type="EC" id="1.1.1.3" evidence="4"/>
<dbReference type="SUPFAM" id="SSF55347">
    <property type="entry name" value="Glyceraldehyde-3-phosphate dehydrogenase-like, C-terminal domain"/>
    <property type="match status" value="1"/>
</dbReference>
<name>A0A1W1VLY8_9DEIO</name>
<sequence>MSATVTSMRTVTVGLLGCGTVGQNVLQLLKRRQNIFDDLGVRIEVTGVLVRDAGRERNVPEGTPLTADPAFLQESSVVIEALGGVEQPLALLLPYLRSGRPVITANKALLAERWDDLREHALAGRLYYEASVMAGTPVIGPMSTVLRASTFTRLQAVLNGTCNHILTQMEGGQSYAQALAEAQALGYAEDPPTLDVGGFDTAHKLTVLARFCADGNFPYGDVQVSGIEGVTLEDVAQARAAGERIKLVAELCCGGEGWRATVSPQRLPTTHPLCSEGASRNALVYEGEECGTLIFAGGGAGGMVTASAMVGDLLDWLIGFPGHVPLH</sequence>
<accession>A0A1W1VLY8</accession>
<dbReference type="Gene3D" id="3.30.360.10">
    <property type="entry name" value="Dihydrodipicolinate Reductase, domain 2"/>
    <property type="match status" value="1"/>
</dbReference>
<evidence type="ECO:0000256" key="11">
    <source>
        <dbReference type="PIRSR" id="PIRSR036497-2"/>
    </source>
</evidence>
<dbReference type="GO" id="GO:0004412">
    <property type="term" value="F:homoserine dehydrogenase activity"/>
    <property type="evidence" value="ECO:0007669"/>
    <property type="project" value="UniProtKB-EC"/>
</dbReference>
<evidence type="ECO:0000256" key="4">
    <source>
        <dbReference type="ARBA" id="ARBA00013213"/>
    </source>
</evidence>
<evidence type="ECO:0000313" key="14">
    <source>
        <dbReference type="EMBL" id="SMB94230.1"/>
    </source>
</evidence>
<comment type="similarity">
    <text evidence="3">Belongs to the homoserine dehydrogenase family.</text>
</comment>
<evidence type="ECO:0000256" key="10">
    <source>
        <dbReference type="PIRSR" id="PIRSR036497-1"/>
    </source>
</evidence>